<dbReference type="Pfam" id="PF00690">
    <property type="entry name" value="Cation_ATPase_N"/>
    <property type="match status" value="1"/>
</dbReference>
<dbReference type="SUPFAM" id="SSF81653">
    <property type="entry name" value="Calcium ATPase, transduction domain A"/>
    <property type="match status" value="1"/>
</dbReference>
<evidence type="ECO:0000256" key="1">
    <source>
        <dbReference type="ARBA" id="ARBA00004141"/>
    </source>
</evidence>
<keyword evidence="2 8" id="KW-0812">Transmembrane</keyword>
<keyword evidence="4" id="KW-0067">ATP-binding</keyword>
<feature type="transmembrane region" description="Helical" evidence="8">
    <location>
        <begin position="265"/>
        <end position="289"/>
    </location>
</feature>
<evidence type="ECO:0000256" key="7">
    <source>
        <dbReference type="ARBA" id="ARBA00023136"/>
    </source>
</evidence>
<feature type="transmembrane region" description="Helical" evidence="8">
    <location>
        <begin position="69"/>
        <end position="85"/>
    </location>
</feature>
<dbReference type="InterPro" id="IPR023214">
    <property type="entry name" value="HAD_sf"/>
</dbReference>
<evidence type="ECO:0000256" key="4">
    <source>
        <dbReference type="ARBA" id="ARBA00022840"/>
    </source>
</evidence>
<evidence type="ECO:0000256" key="8">
    <source>
        <dbReference type="SAM" id="Phobius"/>
    </source>
</evidence>
<dbReference type="GO" id="GO:0016020">
    <property type="term" value="C:membrane"/>
    <property type="evidence" value="ECO:0007669"/>
    <property type="project" value="UniProtKB-SubCell"/>
</dbReference>
<evidence type="ECO:0000313" key="10">
    <source>
        <dbReference type="EMBL" id="MSU03413.1"/>
    </source>
</evidence>
<dbReference type="EMBL" id="VUNQ01000071">
    <property type="protein sequence ID" value="MSU03413.1"/>
    <property type="molecule type" value="Genomic_DNA"/>
</dbReference>
<dbReference type="InterPro" id="IPR023298">
    <property type="entry name" value="ATPase_P-typ_TM_dom_sf"/>
</dbReference>
<accession>A0A6N7Y0Z3</accession>
<dbReference type="InterPro" id="IPR059000">
    <property type="entry name" value="ATPase_P-type_domA"/>
</dbReference>
<dbReference type="AlphaFoldDB" id="A0A6N7Y0Z3"/>
<dbReference type="InterPro" id="IPR036412">
    <property type="entry name" value="HAD-like_sf"/>
</dbReference>
<dbReference type="Pfam" id="PF00122">
    <property type="entry name" value="E1-E2_ATPase"/>
    <property type="match status" value="1"/>
</dbReference>
<keyword evidence="7 8" id="KW-0472">Membrane</keyword>
<dbReference type="InterPro" id="IPR008250">
    <property type="entry name" value="ATPase_P-typ_transduc_dom_A_sf"/>
</dbReference>
<name>A0A6N7Y0Z3_9FIRM</name>
<dbReference type="PRINTS" id="PR00119">
    <property type="entry name" value="CATATPASE"/>
</dbReference>
<evidence type="ECO:0000256" key="3">
    <source>
        <dbReference type="ARBA" id="ARBA00022741"/>
    </source>
</evidence>
<dbReference type="InterPro" id="IPR001757">
    <property type="entry name" value="P_typ_ATPase"/>
</dbReference>
<feature type="transmembrane region" description="Helical" evidence="8">
    <location>
        <begin position="808"/>
        <end position="830"/>
    </location>
</feature>
<dbReference type="SUPFAM" id="SSF81665">
    <property type="entry name" value="Calcium ATPase, transmembrane domain M"/>
    <property type="match status" value="1"/>
</dbReference>
<dbReference type="PRINTS" id="PR00120">
    <property type="entry name" value="HATPASE"/>
</dbReference>
<dbReference type="Proteomes" id="UP000469523">
    <property type="component" value="Unassembled WGS sequence"/>
</dbReference>
<dbReference type="InterPro" id="IPR044492">
    <property type="entry name" value="P_typ_ATPase_HD_dom"/>
</dbReference>
<dbReference type="PROSITE" id="PS00154">
    <property type="entry name" value="ATPASE_E1_E2"/>
    <property type="match status" value="1"/>
</dbReference>
<comment type="caution">
    <text evidence="10">The sequence shown here is derived from an EMBL/GenBank/DDBJ whole genome shotgun (WGS) entry which is preliminary data.</text>
</comment>
<dbReference type="NCBIfam" id="TIGR01494">
    <property type="entry name" value="ATPase_P-type"/>
    <property type="match status" value="2"/>
</dbReference>
<feature type="transmembrane region" description="Helical" evidence="8">
    <location>
        <begin position="234"/>
        <end position="253"/>
    </location>
</feature>
<proteinExistence type="predicted"/>
<dbReference type="Gene3D" id="2.70.150.10">
    <property type="entry name" value="Calcium-transporting ATPase, cytoplasmic transduction domain A"/>
    <property type="match status" value="1"/>
</dbReference>
<keyword evidence="5" id="KW-1278">Translocase</keyword>
<evidence type="ECO:0000256" key="5">
    <source>
        <dbReference type="ARBA" id="ARBA00022967"/>
    </source>
</evidence>
<evidence type="ECO:0000256" key="2">
    <source>
        <dbReference type="ARBA" id="ARBA00022692"/>
    </source>
</evidence>
<dbReference type="InterPro" id="IPR023299">
    <property type="entry name" value="ATPase_P-typ_cyto_dom_N"/>
</dbReference>
<dbReference type="SUPFAM" id="SSF56784">
    <property type="entry name" value="HAD-like"/>
    <property type="match status" value="1"/>
</dbReference>
<sequence length="845" mass="93226">MTEQKNQNLEGLTSEQAKKLQEQFGKNELATVKKQSFISKVIHIVLEPMFLLLIVASIIYFILGEPRDGVIMLIFVIGIISIEIIQEWKTDKTLNALKDLSAPHVIVIRDGKEQTILSEDLVPTDLMIINEGVKIPADGEVIKASDLCVDESSLTGESVGVWKVTVDNADKNNTDYWRKDYCYAGTLVTQGSATILVDKIGSNTEYGKIGINVASAPDSPTPLEKQTNSIVKTCAIIAGILFILVTVITYFNIPDHKFTDRIIESILSGITLAMAMIPEEFPVILTVFLSMGAWRLAKKQSLVHKLSSVETLGAVSVLCVDKTGTITMNKMAVQDTWAIDDDNYNLCEIMGLGCETDAYDPMEKAMLLHCESIGISKDHLFGGELISEYAFTNELKMMGHVWRHDGEIVIAAKGSPESILTICKLSDEQRKQIENKINEMSREGLRVIAVGTMNPKSESDIPDNITDCKLTFLGLIGLADPPRESVKEDIKMCNKTGVRVVMITGDNGITASSIAKQIGMKNSDNIITGDELNNMTDSELMERVHDANIFSRVLPEHKMRIVKAFKENGEVVAMTGDGVNDAPALKYADIGIAMGKRGSEVAREAADLILMDDNFSTIVHTIEDGRRIYDNIKKAIGYVFTIHIPIAFASLFAPLLNISPASLLLLPVHVVLLELIIDPTCSIVLERQPAESNIMDRKPRDPNEKILTAGVLTKSILQGLAIFIASFGTYYMLIKQQPENPQLARTMGLSIIMIANLFLVQVNSSNYDNAFKTMKYLIKDKVMWAVIIGTVAGLLLMLYTPLNRILNLAPLSLSQFFIAVGIAAVSVLWYEIVKIFNNMNLNKNS</sequence>
<keyword evidence="6 8" id="KW-1133">Transmembrane helix</keyword>
<dbReference type="Gene3D" id="3.40.50.1000">
    <property type="entry name" value="HAD superfamily/HAD-like"/>
    <property type="match status" value="2"/>
</dbReference>
<dbReference type="InterPro" id="IPR004014">
    <property type="entry name" value="ATPase_P-typ_cation-transptr_N"/>
</dbReference>
<evidence type="ECO:0000256" key="6">
    <source>
        <dbReference type="ARBA" id="ARBA00022989"/>
    </source>
</evidence>
<feature type="domain" description="Cation-transporting P-type ATPase N-terminal" evidence="9">
    <location>
        <begin position="2"/>
        <end position="65"/>
    </location>
</feature>
<reference evidence="10 11" key="1">
    <citation type="submission" date="2019-09" db="EMBL/GenBank/DDBJ databases">
        <title>In-depth cultivation of the pig gut microbiome towards novel bacterial diversity and tailored functional studies.</title>
        <authorList>
            <person name="Wylensek D."/>
            <person name="Hitch T.C.A."/>
            <person name="Clavel T."/>
        </authorList>
    </citation>
    <scope>NUCLEOTIDE SEQUENCE [LARGE SCALE GENOMIC DNA]</scope>
    <source>
        <strain evidence="10 11">WCA3-693-APC-4?</strain>
    </source>
</reference>
<dbReference type="InterPro" id="IPR018303">
    <property type="entry name" value="ATPase_P-typ_P_site"/>
</dbReference>
<dbReference type="InterPro" id="IPR006068">
    <property type="entry name" value="ATPase_P-typ_cation-transptr_C"/>
</dbReference>
<dbReference type="SFLD" id="SFLDF00027">
    <property type="entry name" value="p-type_atpase"/>
    <property type="match status" value="1"/>
</dbReference>
<keyword evidence="11" id="KW-1185">Reference proteome</keyword>
<dbReference type="PANTHER" id="PTHR42861">
    <property type="entry name" value="CALCIUM-TRANSPORTING ATPASE"/>
    <property type="match status" value="1"/>
</dbReference>
<dbReference type="Pfam" id="PF00702">
    <property type="entry name" value="Hydrolase"/>
    <property type="match status" value="1"/>
</dbReference>
<feature type="transmembrane region" description="Helical" evidence="8">
    <location>
        <begin position="662"/>
        <end position="685"/>
    </location>
</feature>
<dbReference type="GO" id="GO:0005524">
    <property type="term" value="F:ATP binding"/>
    <property type="evidence" value="ECO:0007669"/>
    <property type="project" value="UniProtKB-KW"/>
</dbReference>
<gene>
    <name evidence="10" type="ORF">FYJ83_18310</name>
</gene>
<evidence type="ECO:0000259" key="9">
    <source>
        <dbReference type="SMART" id="SM00831"/>
    </source>
</evidence>
<dbReference type="Gene3D" id="1.20.1110.10">
    <property type="entry name" value="Calcium-transporting ATPase, transmembrane domain"/>
    <property type="match status" value="2"/>
</dbReference>
<dbReference type="GO" id="GO:0016887">
    <property type="term" value="F:ATP hydrolysis activity"/>
    <property type="evidence" value="ECO:0007669"/>
    <property type="project" value="InterPro"/>
</dbReference>
<evidence type="ECO:0000313" key="11">
    <source>
        <dbReference type="Proteomes" id="UP000469523"/>
    </source>
</evidence>
<protein>
    <submittedName>
        <fullName evidence="10">Cation-translocating P-type ATPase</fullName>
    </submittedName>
</protein>
<dbReference type="FunFam" id="3.40.50.1000:FF:000083">
    <property type="entry name" value="Sodium/potassium-transporting ATPase subunit alpha"/>
    <property type="match status" value="1"/>
</dbReference>
<dbReference type="SMART" id="SM00831">
    <property type="entry name" value="Cation_ATPase_N"/>
    <property type="match status" value="1"/>
</dbReference>
<feature type="transmembrane region" description="Helical" evidence="8">
    <location>
        <begin position="41"/>
        <end position="63"/>
    </location>
</feature>
<organism evidence="10 11">
    <name type="scientific">Tissierella pigra</name>
    <dbReference type="NCBI Taxonomy" id="2607614"/>
    <lineage>
        <taxon>Bacteria</taxon>
        <taxon>Bacillati</taxon>
        <taxon>Bacillota</taxon>
        <taxon>Tissierellia</taxon>
        <taxon>Tissierellales</taxon>
        <taxon>Tissierellaceae</taxon>
        <taxon>Tissierella</taxon>
    </lineage>
</organism>
<feature type="transmembrane region" description="Helical" evidence="8">
    <location>
        <begin position="706"/>
        <end position="731"/>
    </location>
</feature>
<feature type="transmembrane region" description="Helical" evidence="8">
    <location>
        <begin position="782"/>
        <end position="802"/>
    </location>
</feature>
<feature type="transmembrane region" description="Helical" evidence="8">
    <location>
        <begin position="743"/>
        <end position="762"/>
    </location>
</feature>
<comment type="subcellular location">
    <subcellularLocation>
        <location evidence="1">Membrane</location>
        <topology evidence="1">Multi-pass membrane protein</topology>
    </subcellularLocation>
</comment>
<dbReference type="SFLD" id="SFLDG00002">
    <property type="entry name" value="C1.7:_P-type_atpase_like"/>
    <property type="match status" value="1"/>
</dbReference>
<dbReference type="Gene3D" id="3.40.1110.10">
    <property type="entry name" value="Calcium-transporting ATPase, cytoplasmic domain N"/>
    <property type="match status" value="2"/>
</dbReference>
<feature type="transmembrane region" description="Helical" evidence="8">
    <location>
        <begin position="635"/>
        <end position="656"/>
    </location>
</feature>
<dbReference type="SFLD" id="SFLDS00003">
    <property type="entry name" value="Haloacid_Dehalogenase"/>
    <property type="match status" value="1"/>
</dbReference>
<dbReference type="Pfam" id="PF00689">
    <property type="entry name" value="Cation_ATPase_C"/>
    <property type="match status" value="1"/>
</dbReference>
<keyword evidence="3" id="KW-0547">Nucleotide-binding</keyword>
<dbReference type="RefSeq" id="WP_154442971.1">
    <property type="nucleotide sequence ID" value="NZ_VUNQ01000071.1"/>
</dbReference>